<name>A0A845AF84_9SPHN</name>
<sequence length="237" mass="26919">MENLRVLKLPFIDWIWTTRGYVVLDPPRSPASTFARLDPLLKTSGTEYEVDGNTLTYRKENPAAQDRLATFTKGTLKVVEEKGQSRLRYRLTSPALLLVFLAPLLFLAFAQATIVISELERPTEAEKAAAKAKKEKDAEKDKEPQQLNVIDQMLGAPAPETLEEKKQREKQEGEEEEEGTHSPKAAYVFAGIFAALFCFGRWLEPWLVRKRFRKALNQSAEPELTDRGQEPEAQFHS</sequence>
<feature type="transmembrane region" description="Helical" evidence="2">
    <location>
        <begin position="185"/>
        <end position="203"/>
    </location>
</feature>
<accession>A0A845AF84</accession>
<dbReference type="AlphaFoldDB" id="A0A845AF84"/>
<evidence type="ECO:0000313" key="3">
    <source>
        <dbReference type="EMBL" id="MXP25818.1"/>
    </source>
</evidence>
<keyword evidence="2" id="KW-1133">Transmembrane helix</keyword>
<evidence type="ECO:0000313" key="4">
    <source>
        <dbReference type="Proteomes" id="UP000460561"/>
    </source>
</evidence>
<evidence type="ECO:0000256" key="1">
    <source>
        <dbReference type="SAM" id="MobiDB-lite"/>
    </source>
</evidence>
<organism evidence="3 4">
    <name type="scientific">Altericroceibacterium indicum</name>
    <dbReference type="NCBI Taxonomy" id="374177"/>
    <lineage>
        <taxon>Bacteria</taxon>
        <taxon>Pseudomonadati</taxon>
        <taxon>Pseudomonadota</taxon>
        <taxon>Alphaproteobacteria</taxon>
        <taxon>Sphingomonadales</taxon>
        <taxon>Erythrobacteraceae</taxon>
        <taxon>Altericroceibacterium</taxon>
    </lineage>
</organism>
<feature type="region of interest" description="Disordered" evidence="1">
    <location>
        <begin position="127"/>
        <end position="181"/>
    </location>
</feature>
<feature type="compositionally biased region" description="Basic and acidic residues" evidence="1">
    <location>
        <begin position="127"/>
        <end position="144"/>
    </location>
</feature>
<keyword evidence="2" id="KW-0472">Membrane</keyword>
<feature type="compositionally biased region" description="Basic and acidic residues" evidence="1">
    <location>
        <begin position="162"/>
        <end position="171"/>
    </location>
</feature>
<keyword evidence="4" id="KW-1185">Reference proteome</keyword>
<gene>
    <name evidence="3" type="ORF">GRI39_07155</name>
</gene>
<dbReference type="Proteomes" id="UP000460561">
    <property type="component" value="Unassembled WGS sequence"/>
</dbReference>
<keyword evidence="2" id="KW-0812">Transmembrane</keyword>
<dbReference type="OrthoDB" id="7282338at2"/>
<protein>
    <submittedName>
        <fullName evidence="3">Uncharacterized protein</fullName>
    </submittedName>
</protein>
<dbReference type="EMBL" id="WTYQ01000002">
    <property type="protein sequence ID" value="MXP25818.1"/>
    <property type="molecule type" value="Genomic_DNA"/>
</dbReference>
<proteinExistence type="predicted"/>
<comment type="caution">
    <text evidence="3">The sequence shown here is derived from an EMBL/GenBank/DDBJ whole genome shotgun (WGS) entry which is preliminary data.</text>
</comment>
<feature type="transmembrane region" description="Helical" evidence="2">
    <location>
        <begin position="95"/>
        <end position="116"/>
    </location>
</feature>
<reference evidence="3 4" key="1">
    <citation type="submission" date="2019-12" db="EMBL/GenBank/DDBJ databases">
        <title>Genomic-based taxomic classification of the family Erythrobacteraceae.</title>
        <authorList>
            <person name="Xu L."/>
        </authorList>
    </citation>
    <scope>NUCLEOTIDE SEQUENCE [LARGE SCALE GENOMIC DNA]</scope>
    <source>
        <strain evidence="3 4">DSM 18604</strain>
    </source>
</reference>
<evidence type="ECO:0000256" key="2">
    <source>
        <dbReference type="SAM" id="Phobius"/>
    </source>
</evidence>